<gene>
    <name evidence="1" type="ORF">UY83_C0002G0100</name>
</gene>
<sequence length="242" mass="27985">MEHHAYYIEGSLSLFEEYKKGIKPLGRSPAGETFWARKFERFGVDDARELAALATLKNYSDTIFFVGISSFTTEAQQALLKLIEEPQYGTTFILLVPHGILLSTLRSRMLEYPAKGNALNQGLPRLRQGFDGQARHRLEFQQTIDKFLKSNKKERSEFVVKLIKDDPPRLDGRVEAGEGTKDRAREFINALELELYYRFSKFRTSEAREDLEDIAKVRDYMRDRSPSLKMLLEHLAVSLLRM</sequence>
<accession>A0A0G1XXN3</accession>
<dbReference type="AlphaFoldDB" id="A0A0G1XXN3"/>
<name>A0A0G1XXN3_9BACT</name>
<evidence type="ECO:0000313" key="1">
    <source>
        <dbReference type="EMBL" id="KKW35943.1"/>
    </source>
</evidence>
<organism evidence="1 2">
    <name type="scientific">Candidatus Adlerbacteria bacterium GW2011_GWA1_54_10</name>
    <dbReference type="NCBI Taxonomy" id="1618605"/>
    <lineage>
        <taxon>Bacteria</taxon>
        <taxon>Candidatus Adleribacteriota</taxon>
    </lineage>
</organism>
<dbReference type="SUPFAM" id="SSF52540">
    <property type="entry name" value="P-loop containing nucleoside triphosphate hydrolases"/>
    <property type="match status" value="1"/>
</dbReference>
<evidence type="ECO:0000313" key="2">
    <source>
        <dbReference type="Proteomes" id="UP000034740"/>
    </source>
</evidence>
<protein>
    <submittedName>
        <fullName evidence="1">Poymerase III subunit delta' protein</fullName>
    </submittedName>
</protein>
<dbReference type="Gene3D" id="3.40.50.300">
    <property type="entry name" value="P-loop containing nucleotide triphosphate hydrolases"/>
    <property type="match status" value="1"/>
</dbReference>
<dbReference type="InterPro" id="IPR027417">
    <property type="entry name" value="P-loop_NTPase"/>
</dbReference>
<reference evidence="1 2" key="1">
    <citation type="journal article" date="2015" name="Nature">
        <title>rRNA introns, odd ribosomes, and small enigmatic genomes across a large radiation of phyla.</title>
        <authorList>
            <person name="Brown C.T."/>
            <person name="Hug L.A."/>
            <person name="Thomas B.C."/>
            <person name="Sharon I."/>
            <person name="Castelle C.J."/>
            <person name="Singh A."/>
            <person name="Wilkins M.J."/>
            <person name="Williams K.H."/>
            <person name="Banfield J.F."/>
        </authorList>
    </citation>
    <scope>NUCLEOTIDE SEQUENCE [LARGE SCALE GENOMIC DNA]</scope>
</reference>
<dbReference type="EMBL" id="LCRO01000002">
    <property type="protein sequence ID" value="KKW35943.1"/>
    <property type="molecule type" value="Genomic_DNA"/>
</dbReference>
<dbReference type="Pfam" id="PF13177">
    <property type="entry name" value="DNA_pol3_delta2"/>
    <property type="match status" value="1"/>
</dbReference>
<proteinExistence type="predicted"/>
<dbReference type="Proteomes" id="UP000034740">
    <property type="component" value="Unassembled WGS sequence"/>
</dbReference>
<comment type="caution">
    <text evidence="1">The sequence shown here is derived from an EMBL/GenBank/DDBJ whole genome shotgun (WGS) entry which is preliminary data.</text>
</comment>